<dbReference type="EMBL" id="VDMD01000001">
    <property type="protein sequence ID" value="TRM69643.1"/>
    <property type="molecule type" value="Genomic_DNA"/>
</dbReference>
<protein>
    <submittedName>
        <fullName evidence="2">Uncharacterized protein</fullName>
    </submittedName>
</protein>
<comment type="caution">
    <text evidence="2">The sequence shown here is derived from an EMBL/GenBank/DDBJ whole genome shotgun (WGS) entry which is preliminary data.</text>
</comment>
<evidence type="ECO:0000313" key="2">
    <source>
        <dbReference type="EMBL" id="TRM69643.1"/>
    </source>
</evidence>
<evidence type="ECO:0000313" key="3">
    <source>
        <dbReference type="Proteomes" id="UP000320762"/>
    </source>
</evidence>
<dbReference type="Proteomes" id="UP000320762">
    <property type="component" value="Unassembled WGS sequence"/>
</dbReference>
<accession>A0A550CXZ9</accession>
<proteinExistence type="predicted"/>
<evidence type="ECO:0000256" key="1">
    <source>
        <dbReference type="SAM" id="MobiDB-lite"/>
    </source>
</evidence>
<gene>
    <name evidence="2" type="ORF">BD626DRAFT_533230</name>
</gene>
<dbReference type="AlphaFoldDB" id="A0A550CXZ9"/>
<feature type="region of interest" description="Disordered" evidence="1">
    <location>
        <begin position="193"/>
        <end position="228"/>
    </location>
</feature>
<keyword evidence="3" id="KW-1185">Reference proteome</keyword>
<reference evidence="2 3" key="1">
    <citation type="journal article" date="2019" name="New Phytol.">
        <title>Comparative genomics reveals unique wood-decay strategies and fruiting body development in the Schizophyllaceae.</title>
        <authorList>
            <person name="Almasi E."/>
            <person name="Sahu N."/>
            <person name="Krizsan K."/>
            <person name="Balint B."/>
            <person name="Kovacs G.M."/>
            <person name="Kiss B."/>
            <person name="Cseklye J."/>
            <person name="Drula E."/>
            <person name="Henrissat B."/>
            <person name="Nagy I."/>
            <person name="Chovatia M."/>
            <person name="Adam C."/>
            <person name="LaButti K."/>
            <person name="Lipzen A."/>
            <person name="Riley R."/>
            <person name="Grigoriev I.V."/>
            <person name="Nagy L.G."/>
        </authorList>
    </citation>
    <scope>NUCLEOTIDE SEQUENCE [LARGE SCALE GENOMIC DNA]</scope>
    <source>
        <strain evidence="2 3">NL-1724</strain>
    </source>
</reference>
<feature type="compositionally biased region" description="Basic and acidic residues" evidence="1">
    <location>
        <begin position="49"/>
        <end position="67"/>
    </location>
</feature>
<name>A0A550CXZ9_9AGAR</name>
<feature type="region of interest" description="Disordered" evidence="1">
    <location>
        <begin position="10"/>
        <end position="159"/>
    </location>
</feature>
<organism evidence="2 3">
    <name type="scientific">Schizophyllum amplum</name>
    <dbReference type="NCBI Taxonomy" id="97359"/>
    <lineage>
        <taxon>Eukaryota</taxon>
        <taxon>Fungi</taxon>
        <taxon>Dikarya</taxon>
        <taxon>Basidiomycota</taxon>
        <taxon>Agaricomycotina</taxon>
        <taxon>Agaricomycetes</taxon>
        <taxon>Agaricomycetidae</taxon>
        <taxon>Agaricales</taxon>
        <taxon>Schizophyllaceae</taxon>
        <taxon>Schizophyllum</taxon>
    </lineage>
</organism>
<feature type="compositionally biased region" description="Basic and acidic residues" evidence="1">
    <location>
        <begin position="19"/>
        <end position="34"/>
    </location>
</feature>
<sequence>MIFAFFRPWSDTDAACGGERNDPSDERGSGRDVPESALVGPVLRSESPTVREKCLSALNHDDADRPAARFIPLPQYSTPRASKRRRRSQRDGKQRDRRVKRRPTLYAPCPRTLASGSPDARDARQAPFVAPSILSTIPPSRAHHTPPPPTRAEPVEDSSHRDFRCSALGRGSVNGLPDTPRTTMIDMGIPLLRAPPRGTPRLASRASAANGACMSPPAPRSDTASITT</sequence>